<accession>A0A6J6GYS5</accession>
<keyword evidence="3" id="KW-0808">Transferase</keyword>
<proteinExistence type="inferred from homology"/>
<name>A0A6J6GYS5_9ZZZZ</name>
<organism evidence="5">
    <name type="scientific">freshwater metagenome</name>
    <dbReference type="NCBI Taxonomy" id="449393"/>
    <lineage>
        <taxon>unclassified sequences</taxon>
        <taxon>metagenomes</taxon>
        <taxon>ecological metagenomes</taxon>
    </lineage>
</organism>
<dbReference type="GO" id="GO:0004582">
    <property type="term" value="F:dolichyl-phosphate beta-D-mannosyltransferase activity"/>
    <property type="evidence" value="ECO:0007669"/>
    <property type="project" value="InterPro"/>
</dbReference>
<dbReference type="FunFam" id="3.90.550.10:FF:000122">
    <property type="entry name" value="Dolichol-phosphate mannosyltransferase subunit 1"/>
    <property type="match status" value="1"/>
</dbReference>
<dbReference type="InterPro" id="IPR001173">
    <property type="entry name" value="Glyco_trans_2-like"/>
</dbReference>
<dbReference type="GO" id="GO:0016020">
    <property type="term" value="C:membrane"/>
    <property type="evidence" value="ECO:0007669"/>
    <property type="project" value="GOC"/>
</dbReference>
<dbReference type="PANTHER" id="PTHR43398:SF1">
    <property type="entry name" value="DOLICHOL-PHOSPHATE MANNOSYLTRANSFERASE SUBUNIT 1"/>
    <property type="match status" value="1"/>
</dbReference>
<keyword evidence="2" id="KW-0328">Glycosyltransferase</keyword>
<dbReference type="SUPFAM" id="SSF53448">
    <property type="entry name" value="Nucleotide-diphospho-sugar transferases"/>
    <property type="match status" value="1"/>
</dbReference>
<protein>
    <submittedName>
        <fullName evidence="5">Unannotated protein</fullName>
    </submittedName>
</protein>
<dbReference type="PANTHER" id="PTHR43398">
    <property type="entry name" value="DOLICHOL-PHOSPHATE MANNOSYLTRANSFERASE SUBUNIT 1"/>
    <property type="match status" value="1"/>
</dbReference>
<sequence>MRSVLIVPTYNEATNIEKFLTQVRTDAPDTDILVVDDNSPDQTARIAETLAAKLGSIKVLNRTSQRGYAAASRDAMLKAIESRYEVIATMDADFSHDPKVLTKLISLVDSETALVIGSRYVPGGGVTNWSLFRRVLSKWGNLYTAFCLRLKIKDCTSGFRAYSAASLKNIDLANLTADGYAFLSEMAFVISRKKLGSIVESPIVYVDRAFGESKMNTRIMRESMVLVTRWGFALRTGSGRKYLPR</sequence>
<reference evidence="5" key="1">
    <citation type="submission" date="2020-05" db="EMBL/GenBank/DDBJ databases">
        <authorList>
            <person name="Chiriac C."/>
            <person name="Salcher M."/>
            <person name="Ghai R."/>
            <person name="Kavagutti S V."/>
        </authorList>
    </citation>
    <scope>NUCLEOTIDE SEQUENCE</scope>
</reference>
<evidence type="ECO:0000256" key="1">
    <source>
        <dbReference type="ARBA" id="ARBA00006739"/>
    </source>
</evidence>
<dbReference type="AlphaFoldDB" id="A0A6J6GYS5"/>
<evidence type="ECO:0000313" key="5">
    <source>
        <dbReference type="EMBL" id="CAB4605540.1"/>
    </source>
</evidence>
<comment type="similarity">
    <text evidence="1">Belongs to the glycosyltransferase 2 family.</text>
</comment>
<dbReference type="InterPro" id="IPR029044">
    <property type="entry name" value="Nucleotide-diphossugar_trans"/>
</dbReference>
<dbReference type="Gene3D" id="3.90.550.10">
    <property type="entry name" value="Spore Coat Polysaccharide Biosynthesis Protein SpsA, Chain A"/>
    <property type="match status" value="1"/>
</dbReference>
<gene>
    <name evidence="5" type="ORF">UFOPK1826_00965</name>
</gene>
<dbReference type="CDD" id="cd06442">
    <property type="entry name" value="DPM1_like"/>
    <property type="match status" value="1"/>
</dbReference>
<evidence type="ECO:0000256" key="2">
    <source>
        <dbReference type="ARBA" id="ARBA00022676"/>
    </source>
</evidence>
<feature type="domain" description="Glycosyltransferase 2-like" evidence="4">
    <location>
        <begin position="5"/>
        <end position="169"/>
    </location>
</feature>
<evidence type="ECO:0000259" key="4">
    <source>
        <dbReference type="Pfam" id="PF00535"/>
    </source>
</evidence>
<dbReference type="EMBL" id="CAEZUN010000116">
    <property type="protein sequence ID" value="CAB4605540.1"/>
    <property type="molecule type" value="Genomic_DNA"/>
</dbReference>
<evidence type="ECO:0000256" key="3">
    <source>
        <dbReference type="ARBA" id="ARBA00022679"/>
    </source>
</evidence>
<dbReference type="Pfam" id="PF00535">
    <property type="entry name" value="Glycos_transf_2"/>
    <property type="match status" value="1"/>
</dbReference>
<dbReference type="GO" id="GO:0009247">
    <property type="term" value="P:glycolipid biosynthetic process"/>
    <property type="evidence" value="ECO:0007669"/>
    <property type="project" value="TreeGrafter"/>
</dbReference>
<dbReference type="InterPro" id="IPR039528">
    <property type="entry name" value="DPM1-like"/>
</dbReference>